<gene>
    <name evidence="2" type="ORF">LCGC14_0214560</name>
</gene>
<dbReference type="SUPFAM" id="SSF54523">
    <property type="entry name" value="Pili subunits"/>
    <property type="match status" value="1"/>
</dbReference>
<proteinExistence type="predicted"/>
<keyword evidence="1" id="KW-1133">Transmembrane helix</keyword>
<evidence type="ECO:0000256" key="1">
    <source>
        <dbReference type="SAM" id="Phobius"/>
    </source>
</evidence>
<accession>A0A0F9XIN2</accession>
<keyword evidence="1" id="KW-0812">Transmembrane</keyword>
<evidence type="ECO:0000313" key="2">
    <source>
        <dbReference type="EMBL" id="KKN91783.1"/>
    </source>
</evidence>
<reference evidence="2" key="1">
    <citation type="journal article" date="2015" name="Nature">
        <title>Complex archaea that bridge the gap between prokaryotes and eukaryotes.</title>
        <authorList>
            <person name="Spang A."/>
            <person name="Saw J.H."/>
            <person name="Jorgensen S.L."/>
            <person name="Zaremba-Niedzwiedzka K."/>
            <person name="Martijn J."/>
            <person name="Lind A.E."/>
            <person name="van Eijk R."/>
            <person name="Schleper C."/>
            <person name="Guy L."/>
            <person name="Ettema T.J."/>
        </authorList>
    </citation>
    <scope>NUCLEOTIDE SEQUENCE</scope>
</reference>
<dbReference type="NCBIfam" id="TIGR02532">
    <property type="entry name" value="IV_pilin_GFxxxE"/>
    <property type="match status" value="1"/>
</dbReference>
<keyword evidence="1" id="KW-0472">Membrane</keyword>
<dbReference type="AlphaFoldDB" id="A0A0F9XIN2"/>
<feature type="transmembrane region" description="Helical" evidence="1">
    <location>
        <begin position="12"/>
        <end position="37"/>
    </location>
</feature>
<comment type="caution">
    <text evidence="2">The sequence shown here is derived from an EMBL/GenBank/DDBJ whole genome shotgun (WGS) entry which is preliminary data.</text>
</comment>
<protein>
    <recommendedName>
        <fullName evidence="3">General secretion pathway GspH domain-containing protein</fullName>
    </recommendedName>
</protein>
<evidence type="ECO:0008006" key="3">
    <source>
        <dbReference type="Google" id="ProtNLM"/>
    </source>
</evidence>
<sequence>MLKCLNAKMKRGFTLIELMVAVTFFALVIGSATGLFISAVRSQAKALVVQKLLDESSYVIEYMSRALRMAQKDTDGMTCLTAVGSGYNYEVNATGDSIKFINYQDICQKFYLDNYQLKENKGGILELTSNKLKISSLQFHLSGAAQTDSLQPRATISMTIRKAGVTGPGIKIQTTISQRNLDIQQ</sequence>
<dbReference type="PROSITE" id="PS00409">
    <property type="entry name" value="PROKAR_NTER_METHYL"/>
    <property type="match status" value="1"/>
</dbReference>
<dbReference type="InterPro" id="IPR012902">
    <property type="entry name" value="N_methyl_site"/>
</dbReference>
<organism evidence="2">
    <name type="scientific">marine sediment metagenome</name>
    <dbReference type="NCBI Taxonomy" id="412755"/>
    <lineage>
        <taxon>unclassified sequences</taxon>
        <taxon>metagenomes</taxon>
        <taxon>ecological metagenomes</taxon>
    </lineage>
</organism>
<dbReference type="InterPro" id="IPR045584">
    <property type="entry name" value="Pilin-like"/>
</dbReference>
<name>A0A0F9XIN2_9ZZZZ</name>
<dbReference type="EMBL" id="LAZR01000100">
    <property type="protein sequence ID" value="KKN91783.1"/>
    <property type="molecule type" value="Genomic_DNA"/>
</dbReference>
<dbReference type="Pfam" id="PF07963">
    <property type="entry name" value="N_methyl"/>
    <property type="match status" value="1"/>
</dbReference>